<keyword evidence="4" id="KW-0680">Restriction system</keyword>
<dbReference type="AlphaFoldDB" id="A0A174AC93"/>
<accession>A0A174AC93</accession>
<keyword evidence="2 5" id="KW-0808">Transferase</keyword>
<dbReference type="EMBL" id="CYYR01000009">
    <property type="protein sequence ID" value="CUN85833.1"/>
    <property type="molecule type" value="Genomic_DNA"/>
</dbReference>
<dbReference type="SUPFAM" id="SSF53335">
    <property type="entry name" value="S-adenosyl-L-methionine-dependent methyltransferases"/>
    <property type="match status" value="1"/>
</dbReference>
<feature type="active site" evidence="5">
    <location>
        <position position="91"/>
    </location>
</feature>
<dbReference type="PRINTS" id="PR00105">
    <property type="entry name" value="C5METTRFRASE"/>
</dbReference>
<comment type="similarity">
    <text evidence="5 6">Belongs to the class I-like SAM-binding methyltransferase superfamily. C5-methyltransferase family.</text>
</comment>
<dbReference type="Proteomes" id="UP000095395">
    <property type="component" value="Unassembled WGS sequence"/>
</dbReference>
<evidence type="ECO:0000256" key="6">
    <source>
        <dbReference type="RuleBase" id="RU000416"/>
    </source>
</evidence>
<dbReference type="InterPro" id="IPR001525">
    <property type="entry name" value="C5_MeTfrase"/>
</dbReference>
<dbReference type="PANTHER" id="PTHR10629">
    <property type="entry name" value="CYTOSINE-SPECIFIC METHYLTRANSFERASE"/>
    <property type="match status" value="1"/>
</dbReference>
<dbReference type="Gene3D" id="3.40.50.150">
    <property type="entry name" value="Vaccinia Virus protein VP39"/>
    <property type="match status" value="1"/>
</dbReference>
<evidence type="ECO:0000256" key="4">
    <source>
        <dbReference type="ARBA" id="ARBA00022747"/>
    </source>
</evidence>
<gene>
    <name evidence="8" type="primary">bspRIM_2</name>
    <name evidence="8" type="ORF">ERS852392_01539</name>
</gene>
<dbReference type="RefSeq" id="WP_055301941.1">
    <property type="nucleotide sequence ID" value="NZ_CYYR01000009.1"/>
</dbReference>
<evidence type="ECO:0000256" key="2">
    <source>
        <dbReference type="ARBA" id="ARBA00022679"/>
    </source>
</evidence>
<dbReference type="GO" id="GO:0003886">
    <property type="term" value="F:DNA (cytosine-5-)-methyltransferase activity"/>
    <property type="evidence" value="ECO:0007669"/>
    <property type="project" value="UniProtKB-EC"/>
</dbReference>
<evidence type="ECO:0000256" key="1">
    <source>
        <dbReference type="ARBA" id="ARBA00022603"/>
    </source>
</evidence>
<dbReference type="GO" id="GO:0009307">
    <property type="term" value="P:DNA restriction-modification system"/>
    <property type="evidence" value="ECO:0007669"/>
    <property type="project" value="UniProtKB-KW"/>
</dbReference>
<organism evidence="8 9">
    <name type="scientific">Roseburia inulinivorans</name>
    <dbReference type="NCBI Taxonomy" id="360807"/>
    <lineage>
        <taxon>Bacteria</taxon>
        <taxon>Bacillati</taxon>
        <taxon>Bacillota</taxon>
        <taxon>Clostridia</taxon>
        <taxon>Lachnospirales</taxon>
        <taxon>Lachnospiraceae</taxon>
        <taxon>Roseburia</taxon>
    </lineage>
</organism>
<dbReference type="Pfam" id="PF00145">
    <property type="entry name" value="DNA_methylase"/>
    <property type="match status" value="1"/>
</dbReference>
<keyword evidence="3 5" id="KW-0949">S-adenosyl-L-methionine</keyword>
<dbReference type="InterPro" id="IPR029063">
    <property type="entry name" value="SAM-dependent_MTases_sf"/>
</dbReference>
<proteinExistence type="inferred from homology"/>
<reference evidence="8 9" key="1">
    <citation type="submission" date="2015-09" db="EMBL/GenBank/DDBJ databases">
        <authorList>
            <consortium name="Pathogen Informatics"/>
        </authorList>
    </citation>
    <scope>NUCLEOTIDE SEQUENCE [LARGE SCALE GENOMIC DNA]</scope>
    <source>
        <strain evidence="8 9">2789STDY5608835</strain>
    </source>
</reference>
<evidence type="ECO:0000256" key="3">
    <source>
        <dbReference type="ARBA" id="ARBA00022691"/>
    </source>
</evidence>
<comment type="catalytic activity">
    <reaction evidence="7">
        <text>a 2'-deoxycytidine in DNA + S-adenosyl-L-methionine = a 5-methyl-2'-deoxycytidine in DNA + S-adenosyl-L-homocysteine + H(+)</text>
        <dbReference type="Rhea" id="RHEA:13681"/>
        <dbReference type="Rhea" id="RHEA-COMP:11369"/>
        <dbReference type="Rhea" id="RHEA-COMP:11370"/>
        <dbReference type="ChEBI" id="CHEBI:15378"/>
        <dbReference type="ChEBI" id="CHEBI:57856"/>
        <dbReference type="ChEBI" id="CHEBI:59789"/>
        <dbReference type="ChEBI" id="CHEBI:85452"/>
        <dbReference type="ChEBI" id="CHEBI:85454"/>
        <dbReference type="EC" id="2.1.1.37"/>
    </reaction>
</comment>
<dbReference type="NCBIfam" id="TIGR00675">
    <property type="entry name" value="dcm"/>
    <property type="match status" value="1"/>
</dbReference>
<evidence type="ECO:0000256" key="7">
    <source>
        <dbReference type="RuleBase" id="RU000417"/>
    </source>
</evidence>
<dbReference type="GO" id="GO:0003677">
    <property type="term" value="F:DNA binding"/>
    <property type="evidence" value="ECO:0007669"/>
    <property type="project" value="TreeGrafter"/>
</dbReference>
<protein>
    <recommendedName>
        <fullName evidence="7">Cytosine-specific methyltransferase</fullName>
        <ecNumber evidence="7">2.1.1.37</ecNumber>
    </recommendedName>
</protein>
<dbReference type="InterPro" id="IPR018117">
    <property type="entry name" value="C5_DNA_meth_AS"/>
</dbReference>
<dbReference type="GO" id="GO:0032259">
    <property type="term" value="P:methylation"/>
    <property type="evidence" value="ECO:0007669"/>
    <property type="project" value="UniProtKB-KW"/>
</dbReference>
<dbReference type="GO" id="GO:0044027">
    <property type="term" value="P:negative regulation of gene expression via chromosomal CpG island methylation"/>
    <property type="evidence" value="ECO:0007669"/>
    <property type="project" value="TreeGrafter"/>
</dbReference>
<dbReference type="EC" id="2.1.1.37" evidence="7"/>
<keyword evidence="1 5" id="KW-0489">Methyltransferase</keyword>
<dbReference type="Gene3D" id="3.90.120.10">
    <property type="entry name" value="DNA Methylase, subunit A, domain 2"/>
    <property type="match status" value="1"/>
</dbReference>
<dbReference type="InterPro" id="IPR050390">
    <property type="entry name" value="C5-Methyltransferase"/>
</dbReference>
<sequence length="403" mass="46555">MKQNFTFIDLFAGCGGLTEGFYREGYKALLHLEINNVACETLKTRMRYYGYSEEEIENAVMCDDITREGLLEDMDQRVSEEVDIIIGGPPCQAFSSVGRAQDPNSMSEDPRNYLFENYLEVLNHYKPKMFIFENVKGLLTAHPKGVDIFDLIIRDMSKTYKVVSNKETILLNAVNYGVPQNRERVILCGIRNDIDVEPEEFYKKLIPTHSVVAKEGLKPAVTVREAIADLPKLLPGEGTEIIDFNETKFNDYLLQIRRKDFGKLYQHVARKHNENDRERYRILSEHGNWQLKDLAEVRPDLVHHDPKHFGNRYTVQEWDKPGRTVVAHLYKDGNLFIHPDSVQERTFTVREAARIQSFPDDFFFEGSRTEQFKQVGNAVPPLMAEAFAVTMKEMLSQKEMQGK</sequence>
<evidence type="ECO:0000256" key="5">
    <source>
        <dbReference type="PROSITE-ProRule" id="PRU01016"/>
    </source>
</evidence>
<dbReference type="PANTHER" id="PTHR10629:SF52">
    <property type="entry name" value="DNA (CYTOSINE-5)-METHYLTRANSFERASE 1"/>
    <property type="match status" value="1"/>
</dbReference>
<evidence type="ECO:0000313" key="8">
    <source>
        <dbReference type="EMBL" id="CUN85833.1"/>
    </source>
</evidence>
<dbReference type="PROSITE" id="PS00094">
    <property type="entry name" value="C5_MTASE_1"/>
    <property type="match status" value="1"/>
</dbReference>
<name>A0A174AC93_9FIRM</name>
<evidence type="ECO:0000313" key="9">
    <source>
        <dbReference type="Proteomes" id="UP000095395"/>
    </source>
</evidence>
<dbReference type="PROSITE" id="PS51679">
    <property type="entry name" value="SAM_MT_C5"/>
    <property type="match status" value="1"/>
</dbReference>